<gene>
    <name evidence="9" type="ORF">NC99_07130</name>
</gene>
<dbReference type="Proteomes" id="UP000036958">
    <property type="component" value="Unassembled WGS sequence"/>
</dbReference>
<comment type="subcellular location">
    <subcellularLocation>
        <location evidence="1">Cell outer membrane</location>
    </subcellularLocation>
</comment>
<dbReference type="RefSeq" id="WP_053179797.1">
    <property type="nucleotide sequence ID" value="NZ_LGIA01000026.1"/>
</dbReference>
<comment type="similarity">
    <text evidence="2">Belongs to the SusD family.</text>
</comment>
<evidence type="ECO:0000256" key="5">
    <source>
        <dbReference type="ARBA" id="ARBA00023237"/>
    </source>
</evidence>
<dbReference type="PATRIC" id="fig|1409788.3.peg.726"/>
<evidence type="ECO:0000256" key="2">
    <source>
        <dbReference type="ARBA" id="ARBA00006275"/>
    </source>
</evidence>
<keyword evidence="10" id="KW-1185">Reference proteome</keyword>
<reference evidence="10" key="1">
    <citation type="submission" date="2015-07" db="EMBL/GenBank/DDBJ databases">
        <title>Genome sequencing of Sunxiuqinia dokdonensis strain SK.</title>
        <authorList>
            <person name="Ahn S."/>
            <person name="Kim B.-C."/>
        </authorList>
    </citation>
    <scope>NUCLEOTIDE SEQUENCE [LARGE SCALE GENOMIC DNA]</scope>
    <source>
        <strain evidence="10">SK</strain>
    </source>
</reference>
<feature type="domain" description="SusD-like N-terminal" evidence="8">
    <location>
        <begin position="92"/>
        <end position="220"/>
    </location>
</feature>
<comment type="caution">
    <text evidence="9">The sequence shown here is derived from an EMBL/GenBank/DDBJ whole genome shotgun (WGS) entry which is preliminary data.</text>
</comment>
<organism evidence="9 10">
    <name type="scientific">Sunxiuqinia dokdonensis</name>
    <dbReference type="NCBI Taxonomy" id="1409788"/>
    <lineage>
        <taxon>Bacteria</taxon>
        <taxon>Pseudomonadati</taxon>
        <taxon>Bacteroidota</taxon>
        <taxon>Bacteroidia</taxon>
        <taxon>Marinilabiliales</taxon>
        <taxon>Prolixibacteraceae</taxon>
        <taxon>Sunxiuqinia</taxon>
    </lineage>
</organism>
<dbReference type="AlphaFoldDB" id="A0A0L8VDM6"/>
<dbReference type="Pfam" id="PF14322">
    <property type="entry name" value="SusD-like_3"/>
    <property type="match status" value="1"/>
</dbReference>
<feature type="signal peptide" evidence="6">
    <location>
        <begin position="1"/>
        <end position="20"/>
    </location>
</feature>
<accession>A0A0L8VDM6</accession>
<dbReference type="CDD" id="cd08977">
    <property type="entry name" value="SusD"/>
    <property type="match status" value="1"/>
</dbReference>
<dbReference type="InterPro" id="IPR011990">
    <property type="entry name" value="TPR-like_helical_dom_sf"/>
</dbReference>
<name>A0A0L8VDM6_9BACT</name>
<keyword evidence="4" id="KW-0472">Membrane</keyword>
<evidence type="ECO:0000256" key="1">
    <source>
        <dbReference type="ARBA" id="ARBA00004442"/>
    </source>
</evidence>
<proteinExistence type="inferred from homology"/>
<dbReference type="SUPFAM" id="SSF48452">
    <property type="entry name" value="TPR-like"/>
    <property type="match status" value="1"/>
</dbReference>
<keyword evidence="3 6" id="KW-0732">Signal</keyword>
<dbReference type="InterPro" id="IPR033985">
    <property type="entry name" value="SusD-like_N"/>
</dbReference>
<dbReference type="OrthoDB" id="9792139at2"/>
<sequence length="516" mass="59608">MKKILLYSLLVLVLSIVSCNEDLIDIENPNFPTTDTFWKTPDDAQLGLDAAYTMFYKPGSWTRWIYFRFDLTSDEGYSQSPWNELKEWTRFIYFNYNFWEGNAWIWRDHYKAIFRCNQVLDYVPEIEFSSQADKDAILAQAKFLRALYYYNLVLMFDNVPIVLNASQPDDTPEQSTATQVYAQIKTDLQDAASALPEQWNAANLGRPTKGAALALLGKVHMQMHEWQEAKDALSWLVEGAGATHYDLVDNYKHNFMHTTENNKESVFEIQFSDVNPRGDGDVPNQNVGSNRAQFFAPRGIGWSDGQPRRWLVDEYKKEQTVDGDIDPRLQASIFYPELQTDFPGEKIYGRDWEAGWGADCFFRKYQGDYYRNHEDYYSPINFRVIRYADVLLLYAECLAELSSGTPPALAVELVDRVRERVGLPTLANSTLYASALNSKEAFLKRLQMERSLELCLEGVRWADLKRWGLWDSQDGLNELISRDADFTNFVVGKSSRMPIPQTEVDNNPNLDQNPMY</sequence>
<feature type="chain" id="PRO_5005591536" evidence="6">
    <location>
        <begin position="21"/>
        <end position="516"/>
    </location>
</feature>
<evidence type="ECO:0000256" key="3">
    <source>
        <dbReference type="ARBA" id="ARBA00022729"/>
    </source>
</evidence>
<keyword evidence="5" id="KW-0998">Cell outer membrane</keyword>
<dbReference type="PROSITE" id="PS51257">
    <property type="entry name" value="PROKAR_LIPOPROTEIN"/>
    <property type="match status" value="1"/>
</dbReference>
<evidence type="ECO:0000259" key="8">
    <source>
        <dbReference type="Pfam" id="PF14322"/>
    </source>
</evidence>
<evidence type="ECO:0000256" key="4">
    <source>
        <dbReference type="ARBA" id="ARBA00023136"/>
    </source>
</evidence>
<dbReference type="STRING" id="1409788.NC99_07130"/>
<dbReference type="GO" id="GO:0009279">
    <property type="term" value="C:cell outer membrane"/>
    <property type="evidence" value="ECO:0007669"/>
    <property type="project" value="UniProtKB-SubCell"/>
</dbReference>
<dbReference type="Pfam" id="PF07980">
    <property type="entry name" value="SusD_RagB"/>
    <property type="match status" value="1"/>
</dbReference>
<dbReference type="EMBL" id="LGIA01000026">
    <property type="protein sequence ID" value="KOH46463.1"/>
    <property type="molecule type" value="Genomic_DNA"/>
</dbReference>
<evidence type="ECO:0000313" key="9">
    <source>
        <dbReference type="EMBL" id="KOH46463.1"/>
    </source>
</evidence>
<feature type="domain" description="RagB/SusD" evidence="7">
    <location>
        <begin position="263"/>
        <end position="516"/>
    </location>
</feature>
<protein>
    <submittedName>
        <fullName evidence="9">Membrane protein</fullName>
    </submittedName>
</protein>
<dbReference type="Gene3D" id="1.25.40.390">
    <property type="match status" value="1"/>
</dbReference>
<dbReference type="InterPro" id="IPR012944">
    <property type="entry name" value="SusD_RagB_dom"/>
</dbReference>
<evidence type="ECO:0000256" key="6">
    <source>
        <dbReference type="SAM" id="SignalP"/>
    </source>
</evidence>
<evidence type="ECO:0000313" key="10">
    <source>
        <dbReference type="Proteomes" id="UP000036958"/>
    </source>
</evidence>
<evidence type="ECO:0000259" key="7">
    <source>
        <dbReference type="Pfam" id="PF07980"/>
    </source>
</evidence>